<reference evidence="10" key="2">
    <citation type="submission" date="2018-10" db="EMBL/GenBank/DDBJ databases">
        <title>FDA dAtabase for Regulatory Grade micrObial Sequences (FDA-ARGOS): Supporting development and validation of Infectious Disease Dx tests.</title>
        <authorList>
            <person name="Campos J."/>
            <person name="Goldberg B."/>
            <person name="Tallon L.J."/>
            <person name="Sadzewicz L."/>
            <person name="Zhao X."/>
            <person name="Vavikolanu K."/>
            <person name="Mehta A."/>
            <person name="Aluvathingal J."/>
            <person name="Nadendla S."/>
            <person name="Geyer C."/>
            <person name="Nandy P."/>
            <person name="Yan Y."/>
            <person name="Sichtig H."/>
        </authorList>
    </citation>
    <scope>NUCLEOTIDE SEQUENCE</scope>
    <source>
        <strain evidence="10">FDAARGOS_526</strain>
    </source>
</reference>
<dbReference type="InterPro" id="IPR028090">
    <property type="entry name" value="JAB_dom_prok"/>
</dbReference>
<dbReference type="Pfam" id="PF00877">
    <property type="entry name" value="NLPC_P60"/>
    <property type="match status" value="1"/>
</dbReference>
<dbReference type="GO" id="GO:0008235">
    <property type="term" value="F:metalloexopeptidase activity"/>
    <property type="evidence" value="ECO:0007669"/>
    <property type="project" value="TreeGrafter"/>
</dbReference>
<dbReference type="InterPro" id="IPR051929">
    <property type="entry name" value="VirAsm_ModProt"/>
</dbReference>
<dbReference type="Gene3D" id="3.40.140.10">
    <property type="entry name" value="Cytidine Deaminase, domain 2"/>
    <property type="match status" value="1"/>
</dbReference>
<dbReference type="PANTHER" id="PTHR34858">
    <property type="entry name" value="CYSO-CYSTEINE PEPTIDASE"/>
    <property type="match status" value="1"/>
</dbReference>
<dbReference type="CDD" id="cd08073">
    <property type="entry name" value="MPN_NLPC_P60"/>
    <property type="match status" value="1"/>
</dbReference>
<evidence type="ECO:0000256" key="4">
    <source>
        <dbReference type="ARBA" id="ARBA00022801"/>
    </source>
</evidence>
<comment type="similarity">
    <text evidence="1">Belongs to the peptidase C40 family.</text>
</comment>
<evidence type="ECO:0000256" key="2">
    <source>
        <dbReference type="ARBA" id="ARBA00022670"/>
    </source>
</evidence>
<keyword evidence="7" id="KW-0482">Metalloprotease</keyword>
<reference evidence="9" key="3">
    <citation type="submission" date="2020-11" db="EMBL/GenBank/DDBJ databases">
        <title>Enhanced detection system for hospital associated transmission using whole genome sequencing surveillance.</title>
        <authorList>
            <person name="Harrison L.H."/>
            <person name="Van Tyne D."/>
            <person name="Marsh J.W."/>
            <person name="Griffith M.P."/>
            <person name="Snyder D.J."/>
            <person name="Cooper V.S."/>
            <person name="Mustapha M."/>
        </authorList>
    </citation>
    <scope>NUCLEOTIDE SEQUENCE</scope>
    <source>
        <strain evidence="9">CB00014</strain>
    </source>
</reference>
<dbReference type="Proteomes" id="UP000282299">
    <property type="component" value="Unassembled WGS sequence"/>
</dbReference>
<dbReference type="PROSITE" id="PS51935">
    <property type="entry name" value="NLPC_P60"/>
    <property type="match status" value="1"/>
</dbReference>
<dbReference type="PANTHER" id="PTHR34858:SF1">
    <property type="entry name" value="CYSO-CYSTEINE PEPTIDASE"/>
    <property type="match status" value="1"/>
</dbReference>
<keyword evidence="3" id="KW-0479">Metal-binding</keyword>
<evidence type="ECO:0000259" key="8">
    <source>
        <dbReference type="PROSITE" id="PS51935"/>
    </source>
</evidence>
<sequence length="244" mass="28377">MREKLMDAIRQHVAAEYPKEACGVIIQSGRTQTFIPCRNIADNPEEMFTLSPEDRMAAGELGDIIMIVHSHPDVVQLVPSEMDRIQCDWSGIEWGIMSWPDGDFCTISPREERDYVGRQWVLGYADCWSLIREYYQREFTLSLGDYSVPYAWWEGGKEHLYDDNWQQEGFVEVEPRDMRPGDIIMMRVQAPVTNHAAVYLGDNIILHHMFGHLSSRTPYGKYYRDRTVRVVRHKELVNAENTDS</sequence>
<feature type="domain" description="NlpC/P60" evidence="8">
    <location>
        <begin position="71"/>
        <end position="234"/>
    </location>
</feature>
<dbReference type="InterPro" id="IPR000555">
    <property type="entry name" value="JAMM/MPN+_dom"/>
</dbReference>
<organism evidence="10 11">
    <name type="scientific">Citrobacter koseri</name>
    <name type="common">Citrobacter diversus</name>
    <dbReference type="NCBI Taxonomy" id="545"/>
    <lineage>
        <taxon>Bacteria</taxon>
        <taxon>Pseudomonadati</taxon>
        <taxon>Pseudomonadota</taxon>
        <taxon>Gammaproteobacteria</taxon>
        <taxon>Enterobacterales</taxon>
        <taxon>Enterobacteriaceae</taxon>
        <taxon>Citrobacter</taxon>
    </lineage>
</organism>
<dbReference type="SUPFAM" id="SSF102712">
    <property type="entry name" value="JAB1/MPN domain"/>
    <property type="match status" value="1"/>
</dbReference>
<dbReference type="GO" id="GO:0006508">
    <property type="term" value="P:proteolysis"/>
    <property type="evidence" value="ECO:0007669"/>
    <property type="project" value="UniProtKB-KW"/>
</dbReference>
<dbReference type="EMBL" id="JADVNV010000015">
    <property type="protein sequence ID" value="MBJ9870719.1"/>
    <property type="molecule type" value="Genomic_DNA"/>
</dbReference>
<dbReference type="EMBL" id="RKIT01000002">
    <property type="protein sequence ID" value="RSC20125.1"/>
    <property type="molecule type" value="Genomic_DNA"/>
</dbReference>
<dbReference type="SUPFAM" id="SSF54001">
    <property type="entry name" value="Cysteine proteinases"/>
    <property type="match status" value="1"/>
</dbReference>
<protein>
    <submittedName>
        <fullName evidence="9">C40 family peptidase</fullName>
    </submittedName>
    <submittedName>
        <fullName evidence="10">Peptidase P60</fullName>
    </submittedName>
</protein>
<evidence type="ECO:0000313" key="11">
    <source>
        <dbReference type="Proteomes" id="UP000282299"/>
    </source>
</evidence>
<dbReference type="RefSeq" id="WP_058669107.1">
    <property type="nucleotide sequence ID" value="NZ_ABTEQQ020000001.1"/>
</dbReference>
<keyword evidence="2" id="KW-0645">Protease</keyword>
<dbReference type="SMART" id="SM00232">
    <property type="entry name" value="JAB_MPN"/>
    <property type="match status" value="1"/>
</dbReference>
<gene>
    <name evidence="10" type="ORF">EGS84_11280</name>
    <name evidence="9" type="ORF">I5687_22510</name>
</gene>
<dbReference type="GO" id="GO:0008270">
    <property type="term" value="F:zinc ion binding"/>
    <property type="evidence" value="ECO:0007669"/>
    <property type="project" value="TreeGrafter"/>
</dbReference>
<name>A0AAQ0VC16_CITKO</name>
<keyword evidence="6" id="KW-0862">Zinc</keyword>
<keyword evidence="5" id="KW-0788">Thiol protease</keyword>
<dbReference type="GO" id="GO:0008234">
    <property type="term" value="F:cysteine-type peptidase activity"/>
    <property type="evidence" value="ECO:0007669"/>
    <property type="project" value="UniProtKB-KW"/>
</dbReference>
<dbReference type="AlphaFoldDB" id="A0AAQ0VC16"/>
<evidence type="ECO:0000256" key="3">
    <source>
        <dbReference type="ARBA" id="ARBA00022723"/>
    </source>
</evidence>
<dbReference type="InterPro" id="IPR000064">
    <property type="entry name" value="NLP_P60_dom"/>
</dbReference>
<evidence type="ECO:0000313" key="10">
    <source>
        <dbReference type="EMBL" id="RSC20125.1"/>
    </source>
</evidence>
<dbReference type="Pfam" id="PF14464">
    <property type="entry name" value="Prok-JAB"/>
    <property type="match status" value="1"/>
</dbReference>
<evidence type="ECO:0000313" key="9">
    <source>
        <dbReference type="EMBL" id="MBJ9870719.1"/>
    </source>
</evidence>
<evidence type="ECO:0000256" key="6">
    <source>
        <dbReference type="ARBA" id="ARBA00022833"/>
    </source>
</evidence>
<evidence type="ECO:0000256" key="7">
    <source>
        <dbReference type="ARBA" id="ARBA00023049"/>
    </source>
</evidence>
<dbReference type="InterPro" id="IPR038765">
    <property type="entry name" value="Papain-like_cys_pep_sf"/>
</dbReference>
<evidence type="ECO:0000256" key="5">
    <source>
        <dbReference type="ARBA" id="ARBA00022807"/>
    </source>
</evidence>
<accession>A0AAQ0VC16</accession>
<evidence type="ECO:0000256" key="1">
    <source>
        <dbReference type="ARBA" id="ARBA00007074"/>
    </source>
</evidence>
<dbReference type="Gene3D" id="3.90.1720.10">
    <property type="entry name" value="endopeptidase domain like (from Nostoc punctiforme)"/>
    <property type="match status" value="1"/>
</dbReference>
<comment type="caution">
    <text evidence="10">The sequence shown here is derived from an EMBL/GenBank/DDBJ whole genome shotgun (WGS) entry which is preliminary data.</text>
</comment>
<dbReference type="Proteomes" id="UP000807555">
    <property type="component" value="Unassembled WGS sequence"/>
</dbReference>
<keyword evidence="4" id="KW-0378">Hydrolase</keyword>
<proteinExistence type="inferred from homology"/>
<reference evidence="11" key="1">
    <citation type="submission" date="2018-10" db="EMBL/GenBank/DDBJ databases">
        <title>FDA dAtabase for Regulatory Grade micrObial Sequences (FDA-ARGOS): Supporting development and validation of Infectious Disease Dx tests.</title>
        <authorList>
            <person name="Goldberg B."/>
            <person name="Campos J."/>
            <person name="Tallon L."/>
            <person name="Sadzewicz L."/>
            <person name="Zhao X."/>
            <person name="Vavikolanu K."/>
            <person name="Mehta A."/>
            <person name="Aluvathingal J."/>
            <person name="Nadendla S."/>
            <person name="Geyer C."/>
            <person name="Nandy P."/>
            <person name="Yan Y."/>
            <person name="Sichtig H."/>
        </authorList>
    </citation>
    <scope>NUCLEOTIDE SEQUENCE [LARGE SCALE GENOMIC DNA]</scope>
    <source>
        <strain evidence="11">FDAARGOS_526</strain>
    </source>
</reference>